<comment type="caution">
    <text evidence="2">The sequence shown here is derived from an EMBL/GenBank/DDBJ whole genome shotgun (WGS) entry which is preliminary data.</text>
</comment>
<keyword evidence="3" id="KW-1185">Reference proteome</keyword>
<evidence type="ECO:0000313" key="2">
    <source>
        <dbReference type="EMBL" id="PHH75968.1"/>
    </source>
</evidence>
<dbReference type="EMBL" id="NJEU01000342">
    <property type="protein sequence ID" value="PHH75968.1"/>
    <property type="molecule type" value="Genomic_DNA"/>
</dbReference>
<gene>
    <name evidence="2" type="ORF">CDD82_4205</name>
</gene>
<evidence type="ECO:0000313" key="3">
    <source>
        <dbReference type="Proteomes" id="UP000224854"/>
    </source>
</evidence>
<name>A0A2C5YD18_9HYPO</name>
<proteinExistence type="predicted"/>
<protein>
    <submittedName>
        <fullName evidence="2">Uncharacterized protein</fullName>
    </submittedName>
</protein>
<dbReference type="Proteomes" id="UP000224854">
    <property type="component" value="Unassembled WGS sequence"/>
</dbReference>
<sequence>MDLLSLNRDENQDSIFLINNLERSTSSKQALIIILLSKNIKMDFTFSRPQLSLGQECAFIIDLTMALPEAFGPSQSFFLPTNSKAIDTTFFLVNYFPAFVEQRVSTYERQQQVRQKWESTLEDYSQRCYGEIHENVRTLYAVFIELVVQEWNNEWASLDLDDLNSSHVDPIKKNLIDALVKRGGLIDPETMLYYKHLPVSSWTFWAEELQFLATEPKLVADGTKEPDSPGKSKKDKKIKVD</sequence>
<feature type="region of interest" description="Disordered" evidence="1">
    <location>
        <begin position="220"/>
        <end position="241"/>
    </location>
</feature>
<dbReference type="AlphaFoldDB" id="A0A2C5YD18"/>
<evidence type="ECO:0000256" key="1">
    <source>
        <dbReference type="SAM" id="MobiDB-lite"/>
    </source>
</evidence>
<dbReference type="OrthoDB" id="10370591at2759"/>
<organism evidence="2 3">
    <name type="scientific">Ophiocordyceps australis</name>
    <dbReference type="NCBI Taxonomy" id="1399860"/>
    <lineage>
        <taxon>Eukaryota</taxon>
        <taxon>Fungi</taxon>
        <taxon>Dikarya</taxon>
        <taxon>Ascomycota</taxon>
        <taxon>Pezizomycotina</taxon>
        <taxon>Sordariomycetes</taxon>
        <taxon>Hypocreomycetidae</taxon>
        <taxon>Hypocreales</taxon>
        <taxon>Ophiocordycipitaceae</taxon>
        <taxon>Ophiocordyceps</taxon>
    </lineage>
</organism>
<feature type="compositionally biased region" description="Basic and acidic residues" evidence="1">
    <location>
        <begin position="222"/>
        <end position="241"/>
    </location>
</feature>
<reference evidence="2 3" key="1">
    <citation type="submission" date="2017-06" db="EMBL/GenBank/DDBJ databases">
        <title>Ant-infecting Ophiocordyceps genomes reveal a high diversity of potential behavioral manipulation genes and a possible major role for enterotoxins.</title>
        <authorList>
            <person name="De Bekker C."/>
            <person name="Evans H.C."/>
            <person name="Brachmann A."/>
            <person name="Hughes D.P."/>
        </authorList>
    </citation>
    <scope>NUCLEOTIDE SEQUENCE [LARGE SCALE GENOMIC DNA]</scope>
    <source>
        <strain evidence="2 3">1348a</strain>
    </source>
</reference>
<accession>A0A2C5YD18</accession>